<protein>
    <recommendedName>
        <fullName evidence="2">dTDP-4-dehydrorhamnose reductase</fullName>
        <ecNumber evidence="2">1.1.1.133</ecNumber>
    </recommendedName>
</protein>
<reference evidence="4 5" key="1">
    <citation type="submission" date="2016-11" db="EMBL/GenBank/DDBJ databases">
        <authorList>
            <person name="Jaros S."/>
            <person name="Januszkiewicz K."/>
            <person name="Wedrychowicz H."/>
        </authorList>
    </citation>
    <scope>NUCLEOTIDE SEQUENCE [LARGE SCALE GENOMIC DNA]</scope>
    <source>
        <strain evidence="4 5">CGMCC 4.2025</strain>
    </source>
</reference>
<keyword evidence="5" id="KW-1185">Reference proteome</keyword>
<comment type="similarity">
    <text evidence="1 2">Belongs to the dTDP-4-dehydrorhamnose reductase family.</text>
</comment>
<dbReference type="CDD" id="cd05254">
    <property type="entry name" value="dTDP_HR_like_SDR_e"/>
    <property type="match status" value="1"/>
</dbReference>
<dbReference type="EMBL" id="FRBI01000002">
    <property type="protein sequence ID" value="SHK89815.1"/>
    <property type="molecule type" value="Genomic_DNA"/>
</dbReference>
<keyword evidence="2" id="KW-0521">NADP</keyword>
<dbReference type="AlphaFoldDB" id="A0A1M6W8J7"/>
<comment type="pathway">
    <text evidence="2">Carbohydrate biosynthesis; dTDP-L-rhamnose biosynthesis.</text>
</comment>
<gene>
    <name evidence="4" type="ORF">SAMN05216499_10221</name>
</gene>
<dbReference type="Proteomes" id="UP000184111">
    <property type="component" value="Unassembled WGS sequence"/>
</dbReference>
<proteinExistence type="inferred from homology"/>
<evidence type="ECO:0000256" key="1">
    <source>
        <dbReference type="ARBA" id="ARBA00010944"/>
    </source>
</evidence>
<accession>A0A1M6W8J7</accession>
<dbReference type="SUPFAM" id="SSF51735">
    <property type="entry name" value="NAD(P)-binding Rossmann-fold domains"/>
    <property type="match status" value="1"/>
</dbReference>
<dbReference type="GO" id="GO:0005829">
    <property type="term" value="C:cytosol"/>
    <property type="evidence" value="ECO:0007669"/>
    <property type="project" value="TreeGrafter"/>
</dbReference>
<dbReference type="RefSeq" id="WP_073493521.1">
    <property type="nucleotide sequence ID" value="NZ_FRBI01000002.1"/>
</dbReference>
<evidence type="ECO:0000256" key="2">
    <source>
        <dbReference type="RuleBase" id="RU364082"/>
    </source>
</evidence>
<comment type="function">
    <text evidence="2">Catalyzes the reduction of dTDP-6-deoxy-L-lyxo-4-hexulose to yield dTDP-L-rhamnose.</text>
</comment>
<evidence type="ECO:0000313" key="5">
    <source>
        <dbReference type="Proteomes" id="UP000184111"/>
    </source>
</evidence>
<organism evidence="4 5">
    <name type="scientific">Actinacidiphila paucisporea</name>
    <dbReference type="NCBI Taxonomy" id="310782"/>
    <lineage>
        <taxon>Bacteria</taxon>
        <taxon>Bacillati</taxon>
        <taxon>Actinomycetota</taxon>
        <taxon>Actinomycetes</taxon>
        <taxon>Kitasatosporales</taxon>
        <taxon>Streptomycetaceae</taxon>
        <taxon>Actinacidiphila</taxon>
    </lineage>
</organism>
<dbReference type="GO" id="GO:0008831">
    <property type="term" value="F:dTDP-4-dehydrorhamnose reductase activity"/>
    <property type="evidence" value="ECO:0007669"/>
    <property type="project" value="UniProtKB-EC"/>
</dbReference>
<evidence type="ECO:0000259" key="3">
    <source>
        <dbReference type="Pfam" id="PF04321"/>
    </source>
</evidence>
<dbReference type="PANTHER" id="PTHR10491">
    <property type="entry name" value="DTDP-4-DEHYDRORHAMNOSE REDUCTASE"/>
    <property type="match status" value="1"/>
</dbReference>
<dbReference type="PANTHER" id="PTHR10491:SF4">
    <property type="entry name" value="METHIONINE ADENOSYLTRANSFERASE 2 SUBUNIT BETA"/>
    <property type="match status" value="1"/>
</dbReference>
<evidence type="ECO:0000313" key="4">
    <source>
        <dbReference type="EMBL" id="SHK89815.1"/>
    </source>
</evidence>
<dbReference type="STRING" id="310782.SAMN05216499_10221"/>
<dbReference type="NCBIfam" id="TIGR01214">
    <property type="entry name" value="rmlD"/>
    <property type="match status" value="1"/>
</dbReference>
<dbReference type="Gene3D" id="3.90.25.10">
    <property type="entry name" value="UDP-galactose 4-epimerase, domain 1"/>
    <property type="match status" value="1"/>
</dbReference>
<dbReference type="InterPro" id="IPR005913">
    <property type="entry name" value="dTDP_dehydrorham_reduct"/>
</dbReference>
<dbReference type="EC" id="1.1.1.133" evidence="2"/>
<dbReference type="Pfam" id="PF04321">
    <property type="entry name" value="RmlD_sub_bind"/>
    <property type="match status" value="1"/>
</dbReference>
<dbReference type="GO" id="GO:0019305">
    <property type="term" value="P:dTDP-rhamnose biosynthetic process"/>
    <property type="evidence" value="ECO:0007669"/>
    <property type="project" value="UniProtKB-UniPathway"/>
</dbReference>
<sequence>MTWLVTGAGGMLARDLLLRLAEGGEAAVGVDRRALDITDEDAVREVFDDHRPTVVVNCAAWTDVDAAETAEPAALRVNGEGPRHLAVLSAKHGARLLHVSTDHVFAGDAAAPYRESDRPLPRTAYGRTKLAGEHAVLDLLPGDGYVVRTGWLYGAGGPNFVRTMIRLERERDTVDVVGDRCGQPTWTADLAERLVALGAGDAPAGIYHGTSAGAASRYELAREVFRLIGADPGRVRRVPTAGVPHAAPRPAGSVLGHDGWAAAGIEPIRDWRQALAAAFPALRDCS</sequence>
<dbReference type="OrthoDB" id="9803892at2"/>
<keyword evidence="2" id="KW-0560">Oxidoreductase</keyword>
<name>A0A1M6W8J7_9ACTN</name>
<dbReference type="InterPro" id="IPR029903">
    <property type="entry name" value="RmlD-like-bd"/>
</dbReference>
<dbReference type="UniPathway" id="UPA00124"/>
<dbReference type="InterPro" id="IPR036291">
    <property type="entry name" value="NAD(P)-bd_dom_sf"/>
</dbReference>
<dbReference type="Gene3D" id="3.40.50.720">
    <property type="entry name" value="NAD(P)-binding Rossmann-like Domain"/>
    <property type="match status" value="1"/>
</dbReference>
<feature type="domain" description="RmlD-like substrate binding" evidence="3">
    <location>
        <begin position="1"/>
        <end position="279"/>
    </location>
</feature>